<feature type="region of interest" description="Disordered" evidence="1">
    <location>
        <begin position="1"/>
        <end position="111"/>
    </location>
</feature>
<feature type="compositionally biased region" description="Basic and acidic residues" evidence="1">
    <location>
        <begin position="15"/>
        <end position="61"/>
    </location>
</feature>
<gene>
    <name evidence="3" type="ORF">PPYR_05237</name>
</gene>
<protein>
    <submittedName>
        <fullName evidence="2">Uncharacterized protein</fullName>
    </submittedName>
</protein>
<dbReference type="AlphaFoldDB" id="A0A1Y1LB68"/>
<feature type="compositionally biased region" description="Basic and acidic residues" evidence="1">
    <location>
        <begin position="87"/>
        <end position="96"/>
    </location>
</feature>
<evidence type="ECO:0000313" key="3">
    <source>
        <dbReference type="EMBL" id="KAB0800883.1"/>
    </source>
</evidence>
<proteinExistence type="predicted"/>
<dbReference type="InParanoid" id="A0A1Y1LB68"/>
<reference evidence="3" key="3">
    <citation type="submission" date="2019-08" db="EMBL/GenBank/DDBJ databases">
        <authorList>
            <consortium name="Photinus pyralis genome working group"/>
            <person name="Fallon T.R."/>
            <person name="Sander Lower S.E."/>
            <person name="Weng J.-K."/>
        </authorList>
    </citation>
    <scope>NUCLEOTIDE SEQUENCE</scope>
    <source>
        <strain evidence="3">1611_PpyrPB1</strain>
        <tissue evidence="3">Whole body</tissue>
    </source>
</reference>
<name>A0A1Y1LB68_PHOPY</name>
<evidence type="ECO:0000313" key="2">
    <source>
        <dbReference type="EMBL" id="JAV70863.1"/>
    </source>
</evidence>
<reference evidence="2" key="1">
    <citation type="journal article" date="2016" name="Sci. Rep.">
        <title>Molecular characterization of firefly nuptial gifts: a multi-omics approach sheds light on postcopulatory sexual selection.</title>
        <authorList>
            <person name="Al-Wathiqui N."/>
            <person name="Fallon T.R."/>
            <person name="South A."/>
            <person name="Weng J.K."/>
            <person name="Lewis S.M."/>
        </authorList>
    </citation>
    <scope>NUCLEOTIDE SEQUENCE</scope>
</reference>
<keyword evidence="4" id="KW-1185">Reference proteome</keyword>
<accession>A0A1Y1LB68</accession>
<reference evidence="3 4" key="2">
    <citation type="journal article" date="2018" name="Elife">
        <title>Firefly genomes illuminate parallel origins of bioluminescence in beetles.</title>
        <authorList>
            <person name="Fallon T.R."/>
            <person name="Lower S.E."/>
            <person name="Chang C.H."/>
            <person name="Bessho-Uehara M."/>
            <person name="Martin G.J."/>
            <person name="Bewick A.J."/>
            <person name="Behringer M."/>
            <person name="Debat H.J."/>
            <person name="Wong I."/>
            <person name="Day J.C."/>
            <person name="Suvorov A."/>
            <person name="Silva C.J."/>
            <person name="Stanger-Hall K.F."/>
            <person name="Hall D.W."/>
            <person name="Schmitz R.J."/>
            <person name="Nelson D.R."/>
            <person name="Lewis S.M."/>
            <person name="Shigenobu S."/>
            <person name="Bybee S.M."/>
            <person name="Larracuente A.M."/>
            <person name="Oba Y."/>
            <person name="Weng J.K."/>
        </authorList>
    </citation>
    <scope>NUCLEOTIDE SEQUENCE [LARGE SCALE GENOMIC DNA]</scope>
    <source>
        <strain evidence="3">1611_PpyrPB1</strain>
        <tissue evidence="3">Whole body</tissue>
    </source>
</reference>
<evidence type="ECO:0000313" key="4">
    <source>
        <dbReference type="Proteomes" id="UP000327044"/>
    </source>
</evidence>
<dbReference type="EMBL" id="VVIM01000003">
    <property type="protein sequence ID" value="KAB0800883.1"/>
    <property type="molecule type" value="Genomic_DNA"/>
</dbReference>
<evidence type="ECO:0000256" key="1">
    <source>
        <dbReference type="SAM" id="MobiDB-lite"/>
    </source>
</evidence>
<dbReference type="Proteomes" id="UP000327044">
    <property type="component" value="Unassembled WGS sequence"/>
</dbReference>
<dbReference type="OrthoDB" id="6739569at2759"/>
<sequence>MADKTNDNVDTTPECELKEKEVVDSPTKNEDSSDKVEKENGDVCDGENGKADAGDEVETKDSVCPIKRKSVGGGGDAPEGTPAEGVSPEKKAKLDDAVADAESNGEAEVAA</sequence>
<dbReference type="EMBL" id="GEZM01060837">
    <property type="protein sequence ID" value="JAV70863.1"/>
    <property type="molecule type" value="Transcribed_RNA"/>
</dbReference>
<organism evidence="2">
    <name type="scientific">Photinus pyralis</name>
    <name type="common">Common eastern firefly</name>
    <name type="synonym">Lampyris pyralis</name>
    <dbReference type="NCBI Taxonomy" id="7054"/>
    <lineage>
        <taxon>Eukaryota</taxon>
        <taxon>Metazoa</taxon>
        <taxon>Ecdysozoa</taxon>
        <taxon>Arthropoda</taxon>
        <taxon>Hexapoda</taxon>
        <taxon>Insecta</taxon>
        <taxon>Pterygota</taxon>
        <taxon>Neoptera</taxon>
        <taxon>Endopterygota</taxon>
        <taxon>Coleoptera</taxon>
        <taxon>Polyphaga</taxon>
        <taxon>Elateriformia</taxon>
        <taxon>Elateroidea</taxon>
        <taxon>Lampyridae</taxon>
        <taxon>Lampyrinae</taxon>
        <taxon>Photinus</taxon>
    </lineage>
</organism>